<keyword evidence="2" id="KW-0472">Membrane</keyword>
<proteinExistence type="predicted"/>
<name>A0A159Z608_9RHOB</name>
<dbReference type="Proteomes" id="UP000076128">
    <property type="component" value="Chromosome"/>
</dbReference>
<evidence type="ECO:0000313" key="3">
    <source>
        <dbReference type="EMBL" id="AMY69890.1"/>
    </source>
</evidence>
<gene>
    <name evidence="3" type="ORF">AKL17_2649</name>
</gene>
<dbReference type="AlphaFoldDB" id="A0A159Z608"/>
<feature type="region of interest" description="Disordered" evidence="1">
    <location>
        <begin position="167"/>
        <end position="187"/>
    </location>
</feature>
<evidence type="ECO:0000313" key="4">
    <source>
        <dbReference type="Proteomes" id="UP000076128"/>
    </source>
</evidence>
<sequence length="295" mass="31649">MHLASATTVATLLYRETMLNEFEDLIEQFDEAFRSRPRASYLYGRPYDDFATFQIDGARVALAYCDQPTESAGAGYSAGLVLAVSFGVNEGQPLVLARRREALCRSITGKIAARYPADLTLWSEAGGEFGPDEFDGIVRDICRVQMDPPTSDAMPDSGPDVGAEVQMPTGQPPAARLTEGRAKAKRHPSALPQAFANSQPDLPHPMVSEAARIREALYADDAQDPAAKAPLVQRLTLYSMNLTLIIVVAPVGAALLTYNALGREDMKLTARAMSLTGIAVAFSQTPLGAALAAMI</sequence>
<evidence type="ECO:0000256" key="2">
    <source>
        <dbReference type="SAM" id="Phobius"/>
    </source>
</evidence>
<evidence type="ECO:0000256" key="1">
    <source>
        <dbReference type="SAM" id="MobiDB-lite"/>
    </source>
</evidence>
<accession>A0A159Z608</accession>
<protein>
    <submittedName>
        <fullName evidence="3">Uncharacterized protein</fullName>
    </submittedName>
</protein>
<dbReference type="EMBL" id="CP012661">
    <property type="protein sequence ID" value="AMY69890.1"/>
    <property type="molecule type" value="Genomic_DNA"/>
</dbReference>
<keyword evidence="4" id="KW-1185">Reference proteome</keyword>
<keyword evidence="2" id="KW-0812">Transmembrane</keyword>
<feature type="transmembrane region" description="Helical" evidence="2">
    <location>
        <begin position="238"/>
        <end position="261"/>
    </location>
</feature>
<reference evidence="3 4" key="1">
    <citation type="submission" date="2015-09" db="EMBL/GenBank/DDBJ databases">
        <title>Complete genome sequence of Defluviimonas alba cai42t isolated from an oilfield in Xinjiang.</title>
        <authorList>
            <person name="Geng S."/>
            <person name="Pan X."/>
            <person name="Wu X."/>
        </authorList>
    </citation>
    <scope>NUCLEOTIDE SEQUENCE [LARGE SCALE GENOMIC DNA]</scope>
    <source>
        <strain evidence="4">cai42</strain>
    </source>
</reference>
<dbReference type="KEGG" id="daa:AKL17_2649"/>
<keyword evidence="2" id="KW-1133">Transmembrane helix</keyword>
<feature type="transmembrane region" description="Helical" evidence="2">
    <location>
        <begin position="273"/>
        <end position="294"/>
    </location>
</feature>
<organism evidence="3 4">
    <name type="scientific">Frigidibacter mobilis</name>
    <dbReference type="NCBI Taxonomy" id="1335048"/>
    <lineage>
        <taxon>Bacteria</taxon>
        <taxon>Pseudomonadati</taxon>
        <taxon>Pseudomonadota</taxon>
        <taxon>Alphaproteobacteria</taxon>
        <taxon>Rhodobacterales</taxon>
        <taxon>Paracoccaceae</taxon>
        <taxon>Frigidibacter</taxon>
    </lineage>
</organism>